<dbReference type="InterPro" id="IPR021737">
    <property type="entry name" value="Phage_phiKZ_Orf197"/>
</dbReference>
<feature type="transmembrane region" description="Helical" evidence="1">
    <location>
        <begin position="32"/>
        <end position="52"/>
    </location>
</feature>
<protein>
    <recommendedName>
        <fullName evidence="4">DUF3307 domain-containing protein</fullName>
    </recommendedName>
</protein>
<dbReference type="KEGG" id="tum:CBW65_17690"/>
<reference evidence="3" key="1">
    <citation type="submission" date="2017-05" db="EMBL/GenBank/DDBJ databases">
        <authorList>
            <person name="Sung H."/>
        </authorList>
    </citation>
    <scope>NUCLEOTIDE SEQUENCE [LARGE SCALE GENOMIC DNA]</scope>
    <source>
        <strain evidence="3">AR23208</strain>
    </source>
</reference>
<evidence type="ECO:0008006" key="4">
    <source>
        <dbReference type="Google" id="ProtNLM"/>
    </source>
</evidence>
<dbReference type="Pfam" id="PF11750">
    <property type="entry name" value="DUF3307"/>
    <property type="match status" value="1"/>
</dbReference>
<keyword evidence="3" id="KW-1185">Reference proteome</keyword>
<dbReference type="EMBL" id="CP021434">
    <property type="protein sequence ID" value="ARU62596.1"/>
    <property type="molecule type" value="Genomic_DNA"/>
</dbReference>
<dbReference type="Proteomes" id="UP000195437">
    <property type="component" value="Chromosome"/>
</dbReference>
<dbReference type="RefSeq" id="WP_087457955.1">
    <property type="nucleotide sequence ID" value="NZ_CP021434.1"/>
</dbReference>
<evidence type="ECO:0000313" key="2">
    <source>
        <dbReference type="EMBL" id="ARU62596.1"/>
    </source>
</evidence>
<dbReference type="AlphaFoldDB" id="A0A1Y0IRZ1"/>
<evidence type="ECO:0000313" key="3">
    <source>
        <dbReference type="Proteomes" id="UP000195437"/>
    </source>
</evidence>
<proteinExistence type="predicted"/>
<evidence type="ECO:0000256" key="1">
    <source>
        <dbReference type="SAM" id="Phobius"/>
    </source>
</evidence>
<dbReference type="OrthoDB" id="5122730at2"/>
<gene>
    <name evidence="2" type="ORF">CBW65_17690</name>
</gene>
<keyword evidence="1" id="KW-1133">Transmembrane helix</keyword>
<keyword evidence="1" id="KW-0812">Transmembrane</keyword>
<organism evidence="2 3">
    <name type="scientific">Tumebacillus avium</name>
    <dbReference type="NCBI Taxonomy" id="1903704"/>
    <lineage>
        <taxon>Bacteria</taxon>
        <taxon>Bacillati</taxon>
        <taxon>Bacillota</taxon>
        <taxon>Bacilli</taxon>
        <taxon>Bacillales</taxon>
        <taxon>Alicyclobacillaceae</taxon>
        <taxon>Tumebacillus</taxon>
    </lineage>
</organism>
<feature type="transmembrane region" description="Helical" evidence="1">
    <location>
        <begin position="88"/>
        <end position="105"/>
    </location>
</feature>
<name>A0A1Y0IRZ1_9BACL</name>
<keyword evidence="1" id="KW-0472">Membrane</keyword>
<sequence>MDWLIGHLVGDYLLQNDWMAYNKKQKTWRGELACNLHCLIWTLSVLCFTGWWDWPHALLVYGTHYLLDRTGLVNWYVKKINLGPPLPWLYIVTDNVLHLLVLYLVDKYV</sequence>
<accession>A0A1Y0IRZ1</accession>